<dbReference type="CDD" id="cd17113">
    <property type="entry name" value="RA_ARAPs"/>
    <property type="match status" value="1"/>
</dbReference>
<dbReference type="Gene3D" id="3.10.20.90">
    <property type="entry name" value="Phosphatidylinositol 3-kinase Catalytic Subunit, Chain A, domain 1"/>
    <property type="match status" value="1"/>
</dbReference>
<dbReference type="Gene3D" id="2.30.29.30">
    <property type="entry name" value="Pleckstrin-homology domain (PH domain)/Phosphotyrosine-binding domain (PTB)"/>
    <property type="match status" value="1"/>
</dbReference>
<reference evidence="3 4" key="1">
    <citation type="submission" date="2016-08" db="EMBL/GenBank/DDBJ databases">
        <title>A Parts List for Fungal Cellulosomes Revealed by Comparative Genomics.</title>
        <authorList>
            <consortium name="DOE Joint Genome Institute"/>
            <person name="Haitjema C.H."/>
            <person name="Gilmore S.P."/>
            <person name="Henske J.K."/>
            <person name="Solomon K.V."/>
            <person name="De Groot R."/>
            <person name="Kuo A."/>
            <person name="Mondo S.J."/>
            <person name="Salamov A.A."/>
            <person name="Labutti K."/>
            <person name="Zhao Z."/>
            <person name="Chiniquy J."/>
            <person name="Barry K."/>
            <person name="Brewer H.M."/>
            <person name="Purvine S.O."/>
            <person name="Wright A.T."/>
            <person name="Boxma B."/>
            <person name="Van Alen T."/>
            <person name="Hackstein J.H."/>
            <person name="Baker S.E."/>
            <person name="Grigoriev I.V."/>
            <person name="O'Malley M.A."/>
        </authorList>
    </citation>
    <scope>NUCLEOTIDE SEQUENCE [LARGE SCALE GENOMIC DNA]</scope>
    <source>
        <strain evidence="3 4">S4</strain>
    </source>
</reference>
<feature type="non-terminal residue" evidence="3">
    <location>
        <position position="1"/>
    </location>
</feature>
<evidence type="ECO:0000259" key="1">
    <source>
        <dbReference type="PROSITE" id="PS50003"/>
    </source>
</evidence>
<organism evidence="3 4">
    <name type="scientific">Anaeromyces robustus</name>
    <dbReference type="NCBI Taxonomy" id="1754192"/>
    <lineage>
        <taxon>Eukaryota</taxon>
        <taxon>Fungi</taxon>
        <taxon>Fungi incertae sedis</taxon>
        <taxon>Chytridiomycota</taxon>
        <taxon>Chytridiomycota incertae sedis</taxon>
        <taxon>Neocallimastigomycetes</taxon>
        <taxon>Neocallimastigales</taxon>
        <taxon>Neocallimastigaceae</taxon>
        <taxon>Anaeromyces</taxon>
    </lineage>
</organism>
<dbReference type="PANTHER" id="PTHR38700">
    <property type="entry name" value="YALI0E22418P"/>
    <property type="match status" value="1"/>
</dbReference>
<evidence type="ECO:0000313" key="3">
    <source>
        <dbReference type="EMBL" id="ORX86297.1"/>
    </source>
</evidence>
<dbReference type="InterPro" id="IPR000159">
    <property type="entry name" value="RA_dom"/>
</dbReference>
<dbReference type="PANTHER" id="PTHR38700:SF1">
    <property type="entry name" value="PH DOMAIN-CONTAINING PROTEIN"/>
    <property type="match status" value="1"/>
</dbReference>
<keyword evidence="4" id="KW-1185">Reference proteome</keyword>
<dbReference type="InterPro" id="IPR029071">
    <property type="entry name" value="Ubiquitin-like_domsf"/>
</dbReference>
<dbReference type="PROSITE" id="PS50003">
    <property type="entry name" value="PH_DOMAIN"/>
    <property type="match status" value="1"/>
</dbReference>
<dbReference type="SUPFAM" id="SSF50729">
    <property type="entry name" value="PH domain-like"/>
    <property type="match status" value="1"/>
</dbReference>
<comment type="caution">
    <text evidence="3">The sequence shown here is derived from an EMBL/GenBank/DDBJ whole genome shotgun (WGS) entry which is preliminary data.</text>
</comment>
<dbReference type="InterPro" id="IPR011993">
    <property type="entry name" value="PH-like_dom_sf"/>
</dbReference>
<dbReference type="SUPFAM" id="SSF54236">
    <property type="entry name" value="Ubiquitin-like"/>
    <property type="match status" value="1"/>
</dbReference>
<dbReference type="STRING" id="1754192.A0A1Y1XKL0"/>
<sequence>IKKITTRIYIGDATNFENVILTSAMTAREVIKDLMRKKGIPDTPEWTLFELCNDFGVERPLKEWEIVTDIITSWDIQKTKNAIIMKKYNYYESLRASSAVGRFPSIRGKLYTETKPGKYNKRQFELRPNGLYYYKKKATQETLFVNLSSYDVYTLLIHMPNAPTEFAFAIKSTDPIHFFEDKKKYIHYLYAEDINSLFDWVMSIRQGKVNNINNIYIKKKKN</sequence>
<dbReference type="InterPro" id="IPR001849">
    <property type="entry name" value="PH_domain"/>
</dbReference>
<dbReference type="Pfam" id="PF21989">
    <property type="entry name" value="RA_2"/>
    <property type="match status" value="1"/>
</dbReference>
<dbReference type="PROSITE" id="PS50200">
    <property type="entry name" value="RA"/>
    <property type="match status" value="1"/>
</dbReference>
<dbReference type="GO" id="GO:0007165">
    <property type="term" value="P:signal transduction"/>
    <property type="evidence" value="ECO:0007669"/>
    <property type="project" value="InterPro"/>
</dbReference>
<feature type="domain" description="Ras-associating" evidence="2">
    <location>
        <begin position="2"/>
        <end position="90"/>
    </location>
</feature>
<dbReference type="AlphaFoldDB" id="A0A1Y1XKL0"/>
<name>A0A1Y1XKL0_9FUNG</name>
<dbReference type="SMART" id="SM00233">
    <property type="entry name" value="PH"/>
    <property type="match status" value="1"/>
</dbReference>
<evidence type="ECO:0008006" key="5">
    <source>
        <dbReference type="Google" id="ProtNLM"/>
    </source>
</evidence>
<gene>
    <name evidence="3" type="ORF">BCR32DRAFT_199134</name>
</gene>
<dbReference type="OrthoDB" id="43122at2759"/>
<proteinExistence type="predicted"/>
<evidence type="ECO:0000259" key="2">
    <source>
        <dbReference type="PROSITE" id="PS50200"/>
    </source>
</evidence>
<dbReference type="Pfam" id="PF00169">
    <property type="entry name" value="PH"/>
    <property type="match status" value="1"/>
</dbReference>
<protein>
    <recommendedName>
        <fullName evidence="5">Ras-associating domain-containing protein</fullName>
    </recommendedName>
</protein>
<reference evidence="3 4" key="2">
    <citation type="submission" date="2016-08" db="EMBL/GenBank/DDBJ databases">
        <title>Pervasive Adenine N6-methylation of Active Genes in Fungi.</title>
        <authorList>
            <consortium name="DOE Joint Genome Institute"/>
            <person name="Mondo S.J."/>
            <person name="Dannebaum R.O."/>
            <person name="Kuo R.C."/>
            <person name="Labutti K."/>
            <person name="Haridas S."/>
            <person name="Kuo A."/>
            <person name="Salamov A."/>
            <person name="Ahrendt S.R."/>
            <person name="Lipzen A."/>
            <person name="Sullivan W."/>
            <person name="Andreopoulos W.B."/>
            <person name="Clum A."/>
            <person name="Lindquist E."/>
            <person name="Daum C."/>
            <person name="Ramamoorthy G.K."/>
            <person name="Gryganskyi A."/>
            <person name="Culley D."/>
            <person name="Magnuson J.K."/>
            <person name="James T.Y."/>
            <person name="O'Malley M.A."/>
            <person name="Stajich J.E."/>
            <person name="Spatafora J.W."/>
            <person name="Visel A."/>
            <person name="Grigoriev I.V."/>
        </authorList>
    </citation>
    <scope>NUCLEOTIDE SEQUENCE [LARGE SCALE GENOMIC DNA]</scope>
    <source>
        <strain evidence="3 4">S4</strain>
    </source>
</reference>
<feature type="domain" description="PH" evidence="1">
    <location>
        <begin position="103"/>
        <end position="209"/>
    </location>
</feature>
<accession>A0A1Y1XKL0</accession>
<dbReference type="Proteomes" id="UP000193944">
    <property type="component" value="Unassembled WGS sequence"/>
</dbReference>
<dbReference type="EMBL" id="MCFG01000023">
    <property type="protein sequence ID" value="ORX86297.1"/>
    <property type="molecule type" value="Genomic_DNA"/>
</dbReference>
<evidence type="ECO:0000313" key="4">
    <source>
        <dbReference type="Proteomes" id="UP000193944"/>
    </source>
</evidence>